<comment type="caution">
    <text evidence="1">The sequence shown here is derived from an EMBL/GenBank/DDBJ whole genome shotgun (WGS) entry which is preliminary data.</text>
</comment>
<evidence type="ECO:0000313" key="2">
    <source>
        <dbReference type="Proteomes" id="UP000288805"/>
    </source>
</evidence>
<sequence>MSVFITGEEIQRIRDNFVTFPPHPNRIHGSHVSRRNQLLRCLLAFPPPPPTSGLSHPKAFKDSSSLKFHHSHQDLLHGQS</sequence>
<proteinExistence type="predicted"/>
<dbReference type="AlphaFoldDB" id="A0A438JJQ1"/>
<protein>
    <submittedName>
        <fullName evidence="1">Uncharacterized protein</fullName>
    </submittedName>
</protein>
<reference evidence="1 2" key="1">
    <citation type="journal article" date="2018" name="PLoS Genet.">
        <title>Population sequencing reveals clonal diversity and ancestral inbreeding in the grapevine cultivar Chardonnay.</title>
        <authorList>
            <person name="Roach M.J."/>
            <person name="Johnson D.L."/>
            <person name="Bohlmann J."/>
            <person name="van Vuuren H.J."/>
            <person name="Jones S.J."/>
            <person name="Pretorius I.S."/>
            <person name="Schmidt S.A."/>
            <person name="Borneman A.R."/>
        </authorList>
    </citation>
    <scope>NUCLEOTIDE SEQUENCE [LARGE SCALE GENOMIC DNA]</scope>
    <source>
        <strain evidence="2">cv. Chardonnay</strain>
        <tissue evidence="1">Leaf</tissue>
    </source>
</reference>
<dbReference type="Proteomes" id="UP000288805">
    <property type="component" value="Unassembled WGS sequence"/>
</dbReference>
<organism evidence="1 2">
    <name type="scientific">Vitis vinifera</name>
    <name type="common">Grape</name>
    <dbReference type="NCBI Taxonomy" id="29760"/>
    <lineage>
        <taxon>Eukaryota</taxon>
        <taxon>Viridiplantae</taxon>
        <taxon>Streptophyta</taxon>
        <taxon>Embryophyta</taxon>
        <taxon>Tracheophyta</taxon>
        <taxon>Spermatophyta</taxon>
        <taxon>Magnoliopsida</taxon>
        <taxon>eudicotyledons</taxon>
        <taxon>Gunneridae</taxon>
        <taxon>Pentapetalae</taxon>
        <taxon>rosids</taxon>
        <taxon>Vitales</taxon>
        <taxon>Vitaceae</taxon>
        <taxon>Viteae</taxon>
        <taxon>Vitis</taxon>
    </lineage>
</organism>
<accession>A0A438JJQ1</accession>
<name>A0A438JJQ1_VITVI</name>
<dbReference type="EMBL" id="QGNW01000039">
    <property type="protein sequence ID" value="RVX09180.1"/>
    <property type="molecule type" value="Genomic_DNA"/>
</dbReference>
<evidence type="ECO:0000313" key="1">
    <source>
        <dbReference type="EMBL" id="RVX09180.1"/>
    </source>
</evidence>
<gene>
    <name evidence="1" type="ORF">CK203_013877</name>
</gene>